<dbReference type="Pfam" id="PF13619">
    <property type="entry name" value="KTSC"/>
    <property type="match status" value="1"/>
</dbReference>
<feature type="domain" description="KTSC" evidence="1">
    <location>
        <begin position="8"/>
        <end position="64"/>
    </location>
</feature>
<proteinExistence type="predicted"/>
<accession>A0ABX8R8W0</accession>
<dbReference type="EMBL" id="CP078093">
    <property type="protein sequence ID" value="QXM05489.1"/>
    <property type="molecule type" value="Genomic_DNA"/>
</dbReference>
<dbReference type="Proteomes" id="UP000886818">
    <property type="component" value="Chromosome"/>
</dbReference>
<dbReference type="InterPro" id="IPR025309">
    <property type="entry name" value="KTSC_dom"/>
</dbReference>
<organism evidence="2 3">
    <name type="scientific">Crassaminicella indica</name>
    <dbReference type="NCBI Taxonomy" id="2855394"/>
    <lineage>
        <taxon>Bacteria</taxon>
        <taxon>Bacillati</taxon>
        <taxon>Bacillota</taxon>
        <taxon>Clostridia</taxon>
        <taxon>Eubacteriales</taxon>
        <taxon>Clostridiaceae</taxon>
        <taxon>Crassaminicella</taxon>
    </lineage>
</organism>
<protein>
    <submittedName>
        <fullName evidence="2">KTSC domain-containing protein</fullName>
    </submittedName>
</protein>
<evidence type="ECO:0000259" key="1">
    <source>
        <dbReference type="Pfam" id="PF13619"/>
    </source>
</evidence>
<evidence type="ECO:0000313" key="3">
    <source>
        <dbReference type="Proteomes" id="UP000886818"/>
    </source>
</evidence>
<sequence>MTKVKVHSNVIESIGYDPTNQILEITFISGETYQHRGVPQSIYNNLIHSSDIGYYLHYHVRNTYPYKRIH</sequence>
<evidence type="ECO:0000313" key="2">
    <source>
        <dbReference type="EMBL" id="QXM05489.1"/>
    </source>
</evidence>
<reference evidence="2" key="1">
    <citation type="submission" date="2021-07" db="EMBL/GenBank/DDBJ databases">
        <title>Complete genome sequence of Crassaminicella sp. 143-21, isolated from a deep-sea hydrothermal vent.</title>
        <authorList>
            <person name="Li X."/>
        </authorList>
    </citation>
    <scope>NUCLEOTIDE SEQUENCE</scope>
    <source>
        <strain evidence="2">143-21</strain>
    </source>
</reference>
<keyword evidence="3" id="KW-1185">Reference proteome</keyword>
<gene>
    <name evidence="2" type="ORF">KVH43_08845</name>
</gene>
<name>A0ABX8R8W0_9CLOT</name>